<dbReference type="FunFam" id="1.10.418.30:FF:000001">
    <property type="entry name" value="Probable kinetochore protein ndc80"/>
    <property type="match status" value="1"/>
</dbReference>
<evidence type="ECO:0000256" key="13">
    <source>
        <dbReference type="SAM" id="MobiDB-lite"/>
    </source>
</evidence>
<dbReference type="OrthoDB" id="7459479at2759"/>
<dbReference type="InterPro" id="IPR038273">
    <property type="entry name" value="Ndc80_sf"/>
</dbReference>
<dbReference type="InterPro" id="IPR055260">
    <property type="entry name" value="Ndc80_CH"/>
</dbReference>
<accession>A0A367Y1E6</accession>
<evidence type="ECO:0000256" key="8">
    <source>
        <dbReference type="ARBA" id="ARBA00023242"/>
    </source>
</evidence>
<protein>
    <recommendedName>
        <fullName evidence="11">Kinetochore protein NDC80</fullName>
    </recommendedName>
</protein>
<evidence type="ECO:0000256" key="2">
    <source>
        <dbReference type="ARBA" id="ARBA00011562"/>
    </source>
</evidence>
<feature type="coiled-coil region" evidence="12">
    <location>
        <begin position="320"/>
        <end position="347"/>
    </location>
</feature>
<evidence type="ECO:0000256" key="3">
    <source>
        <dbReference type="ARBA" id="ARBA00022454"/>
    </source>
</evidence>
<dbReference type="InterPro" id="IPR005550">
    <property type="entry name" value="Kinetochore_Ndc80"/>
</dbReference>
<name>A0A367Y1E6_9ASCO</name>
<evidence type="ECO:0000256" key="7">
    <source>
        <dbReference type="ARBA" id="ARBA00023054"/>
    </source>
</evidence>
<dbReference type="GO" id="GO:0051301">
    <property type="term" value="P:cell division"/>
    <property type="evidence" value="ECO:0007669"/>
    <property type="project" value="UniProtKB-UniRule"/>
</dbReference>
<dbReference type="Proteomes" id="UP000253472">
    <property type="component" value="Unassembled WGS sequence"/>
</dbReference>
<comment type="subcellular location">
    <subcellularLocation>
        <location evidence="11">Chromosome</location>
        <location evidence="11">Centromere</location>
        <location evidence="11">Kinetochore</location>
    </subcellularLocation>
    <subcellularLocation>
        <location evidence="11">Nucleus</location>
    </subcellularLocation>
</comment>
<feature type="compositionally biased region" description="Polar residues" evidence="13">
    <location>
        <begin position="14"/>
        <end position="41"/>
    </location>
</feature>
<feature type="region of interest" description="Disordered" evidence="13">
    <location>
        <begin position="1"/>
        <end position="136"/>
    </location>
</feature>
<feature type="compositionally biased region" description="Low complexity" evidence="13">
    <location>
        <begin position="55"/>
        <end position="69"/>
    </location>
</feature>
<keyword evidence="5 11" id="KW-0498">Mitosis</keyword>
<evidence type="ECO:0000256" key="9">
    <source>
        <dbReference type="ARBA" id="ARBA00023306"/>
    </source>
</evidence>
<proteinExistence type="inferred from homology"/>
<evidence type="ECO:0000259" key="14">
    <source>
        <dbReference type="Pfam" id="PF03801"/>
    </source>
</evidence>
<keyword evidence="7 12" id="KW-0175">Coiled coil</keyword>
<evidence type="ECO:0000256" key="10">
    <source>
        <dbReference type="ARBA" id="ARBA00023328"/>
    </source>
</evidence>
<keyword evidence="6 11" id="KW-0995">Kinetochore</keyword>
<evidence type="ECO:0000256" key="6">
    <source>
        <dbReference type="ARBA" id="ARBA00022838"/>
    </source>
</evidence>
<comment type="similarity">
    <text evidence="1 11">Belongs to the NDC80/HEC1 family.</text>
</comment>
<dbReference type="Gene3D" id="1.10.418.30">
    <property type="entry name" value="Ncd80 complex, Ncd80 subunit"/>
    <property type="match status" value="1"/>
</dbReference>
<feature type="compositionally biased region" description="Polar residues" evidence="13">
    <location>
        <begin position="91"/>
        <end position="113"/>
    </location>
</feature>
<evidence type="ECO:0000313" key="16">
    <source>
        <dbReference type="Proteomes" id="UP000253472"/>
    </source>
</evidence>
<dbReference type="GO" id="GO:0031262">
    <property type="term" value="C:Ndc80 complex"/>
    <property type="evidence" value="ECO:0007669"/>
    <property type="project" value="UniProtKB-UniRule"/>
</dbReference>
<evidence type="ECO:0000256" key="12">
    <source>
        <dbReference type="SAM" id="Coils"/>
    </source>
</evidence>
<sequence length="695" mass="80816">MSQPLGKPRRVTGSLLSKPTNGTSVGSTATRTSSIISNPYRQSLLHASFDHASPSSSQQQQQLQSQQSLAKRRSTLLSTPASTNKRRQSGGWLSSQHVQSAQRHVAASQPTPGSSQLLHQSSSSQQSTPHYALPTSQQQLLQQAQKLSADPRPLRDKKYQELILKEIIRYLVDNKFELKTNIALTENILKLPTQKNFNAIFQFMYNQIDPSYVFIKPVEQEITGLLKILNYPYMSTITRSHFSAVGGSNWPTFLGILYWLVELSLSFAPLPEKDFLADDDFDRLFIEYLWQAYPSFLNADDAEYFNQYSEELKLKYVDVHEKWNEEFKSVQEQQEELKGKYEEVNAQLKVRDDADRKTVALEDDYIKLKAYNDDVQKRIPDWNQKLEQLLNEVISMEQQVHELQDQKRTIEKDLEDRGISIDHVNEMHIERDRISKSIDSNALKVEEAKDKLLDRAFELERNYESIESVTKQYNDLARRINNYVSQITDESLHATLGDFKFLLVLREEIKNPNQQYTREEIFLNTNLKDERQNLLKFRNETDSQILKIRGQAVKISEQCDVEQDKIRDQQALIEELQIQDSITKRKSDDVKQQMFQTQSEYSNEIEELEQQTRDTKAAIQSDILQLERKLRDVNLEKARIVDDLTTKRQKMDEDVTRITATILNFKTNIQERMIRIADLVQDQLRAEHDEETQGL</sequence>
<evidence type="ECO:0000256" key="5">
    <source>
        <dbReference type="ARBA" id="ARBA00022776"/>
    </source>
</evidence>
<comment type="subunit">
    <text evidence="2">Component of the NDC80 complex, which consists of NDC80, NUF2, SPC24 and SPC25.</text>
</comment>
<dbReference type="PANTHER" id="PTHR10643:SF2">
    <property type="entry name" value="KINETOCHORE PROTEIN NDC80 HOMOLOG"/>
    <property type="match status" value="1"/>
</dbReference>
<dbReference type="GO" id="GO:0005634">
    <property type="term" value="C:nucleus"/>
    <property type="evidence" value="ECO:0007669"/>
    <property type="project" value="UniProtKB-SubCell"/>
</dbReference>
<evidence type="ECO:0000256" key="1">
    <source>
        <dbReference type="ARBA" id="ARBA00007050"/>
    </source>
</evidence>
<evidence type="ECO:0000313" key="15">
    <source>
        <dbReference type="EMBL" id="RCK59469.1"/>
    </source>
</evidence>
<dbReference type="EMBL" id="QLNQ01000027">
    <property type="protein sequence ID" value="RCK59469.1"/>
    <property type="molecule type" value="Genomic_DNA"/>
</dbReference>
<dbReference type="GO" id="GO:0051315">
    <property type="term" value="P:attachment of mitotic spindle microtubules to kinetochore"/>
    <property type="evidence" value="ECO:0007669"/>
    <property type="project" value="UniProtKB-UniRule"/>
</dbReference>
<feature type="coiled-coil region" evidence="12">
    <location>
        <begin position="372"/>
        <end position="413"/>
    </location>
</feature>
<evidence type="ECO:0000256" key="11">
    <source>
        <dbReference type="RuleBase" id="RU368072"/>
    </source>
</evidence>
<dbReference type="AlphaFoldDB" id="A0A367Y1E6"/>
<keyword evidence="10 11" id="KW-0137">Centromere</keyword>
<feature type="compositionally biased region" description="Low complexity" evidence="13">
    <location>
        <begin position="114"/>
        <end position="127"/>
    </location>
</feature>
<dbReference type="STRING" id="5486.A0A367Y1E6"/>
<keyword evidence="8 11" id="KW-0539">Nucleus</keyword>
<feature type="domain" description="Kinetochore protein Ndc80 CH" evidence="14">
    <location>
        <begin position="134"/>
        <end position="264"/>
    </location>
</feature>
<keyword evidence="4 11" id="KW-0132">Cell division</keyword>
<reference evidence="15 16" key="1">
    <citation type="submission" date="2018-06" db="EMBL/GenBank/DDBJ databases">
        <title>Whole genome sequencing of Candida tropicalis (genome annotated by CSBL at Korea University).</title>
        <authorList>
            <person name="Ahn J."/>
        </authorList>
    </citation>
    <scope>NUCLEOTIDE SEQUENCE [LARGE SCALE GENOMIC DNA]</scope>
    <source>
        <strain evidence="15 16">ATCC 20962</strain>
    </source>
</reference>
<keyword evidence="9 11" id="KW-0131">Cell cycle</keyword>
<feature type="coiled-coil region" evidence="12">
    <location>
        <begin position="559"/>
        <end position="643"/>
    </location>
</feature>
<keyword evidence="16" id="KW-1185">Reference proteome</keyword>
<comment type="caution">
    <text evidence="15">The sequence shown here is derived from an EMBL/GenBank/DDBJ whole genome shotgun (WGS) entry which is preliminary data.</text>
</comment>
<dbReference type="Pfam" id="PF03801">
    <property type="entry name" value="Ndc80_HEC"/>
    <property type="match status" value="1"/>
</dbReference>
<dbReference type="PANTHER" id="PTHR10643">
    <property type="entry name" value="KINETOCHORE PROTEIN NDC80"/>
    <property type="match status" value="1"/>
</dbReference>
<evidence type="ECO:0000256" key="4">
    <source>
        <dbReference type="ARBA" id="ARBA00022618"/>
    </source>
</evidence>
<organism evidence="15 16">
    <name type="scientific">Candida viswanathii</name>
    <dbReference type="NCBI Taxonomy" id="5486"/>
    <lineage>
        <taxon>Eukaryota</taxon>
        <taxon>Fungi</taxon>
        <taxon>Dikarya</taxon>
        <taxon>Ascomycota</taxon>
        <taxon>Saccharomycotina</taxon>
        <taxon>Pichiomycetes</taxon>
        <taxon>Debaryomycetaceae</taxon>
        <taxon>Candida/Lodderomyces clade</taxon>
        <taxon>Candida</taxon>
    </lineage>
</organism>
<gene>
    <name evidence="15" type="primary">NDC80_0</name>
    <name evidence="15" type="ORF">Cantr_07879</name>
</gene>
<comment type="function">
    <text evidence="11">Acts as a component of the essential kinetochore-associated NDC80 complex, which is required for chromosome segregation and spindle checkpoint activity.</text>
</comment>
<feature type="coiled-coil region" evidence="12">
    <location>
        <begin position="442"/>
        <end position="486"/>
    </location>
</feature>
<keyword evidence="3 11" id="KW-0158">Chromosome</keyword>